<proteinExistence type="predicted"/>
<keyword evidence="2" id="KW-1185">Reference proteome</keyword>
<dbReference type="EMBL" id="KN825667">
    <property type="protein sequence ID" value="KIK82176.1"/>
    <property type="molecule type" value="Genomic_DNA"/>
</dbReference>
<dbReference type="OrthoDB" id="2689137at2759"/>
<name>A0A0D0DD27_9AGAM</name>
<dbReference type="InParanoid" id="A0A0D0DD27"/>
<evidence type="ECO:0000313" key="2">
    <source>
        <dbReference type="Proteomes" id="UP000054538"/>
    </source>
</evidence>
<dbReference type="Proteomes" id="UP000054538">
    <property type="component" value="Unassembled WGS sequence"/>
</dbReference>
<dbReference type="HOGENOM" id="CLU_2298381_0_0_1"/>
<accession>A0A0D0DD27</accession>
<dbReference type="AlphaFoldDB" id="A0A0D0DD27"/>
<reference evidence="1 2" key="1">
    <citation type="submission" date="2014-04" db="EMBL/GenBank/DDBJ databases">
        <authorList>
            <consortium name="DOE Joint Genome Institute"/>
            <person name="Kuo A."/>
            <person name="Kohler A."/>
            <person name="Jargeat P."/>
            <person name="Nagy L.G."/>
            <person name="Floudas D."/>
            <person name="Copeland A."/>
            <person name="Barry K.W."/>
            <person name="Cichocki N."/>
            <person name="Veneault-Fourrey C."/>
            <person name="LaButti K."/>
            <person name="Lindquist E.A."/>
            <person name="Lipzen A."/>
            <person name="Lundell T."/>
            <person name="Morin E."/>
            <person name="Murat C."/>
            <person name="Sun H."/>
            <person name="Tunlid A."/>
            <person name="Henrissat B."/>
            <person name="Grigoriev I.V."/>
            <person name="Hibbett D.S."/>
            <person name="Martin F."/>
            <person name="Nordberg H.P."/>
            <person name="Cantor M.N."/>
            <person name="Hua S.X."/>
        </authorList>
    </citation>
    <scope>NUCLEOTIDE SEQUENCE [LARGE SCALE GENOMIC DNA]</scope>
    <source>
        <strain evidence="1 2">Ve08.2h10</strain>
    </source>
</reference>
<protein>
    <submittedName>
        <fullName evidence="1">Uncharacterized protein</fullName>
    </submittedName>
</protein>
<gene>
    <name evidence="1" type="ORF">PAXRUDRAFT_154382</name>
</gene>
<dbReference type="STRING" id="930991.A0A0D0DD27"/>
<evidence type="ECO:0000313" key="1">
    <source>
        <dbReference type="EMBL" id="KIK82176.1"/>
    </source>
</evidence>
<reference evidence="2" key="2">
    <citation type="submission" date="2015-01" db="EMBL/GenBank/DDBJ databases">
        <title>Evolutionary Origins and Diversification of the Mycorrhizal Mutualists.</title>
        <authorList>
            <consortium name="DOE Joint Genome Institute"/>
            <consortium name="Mycorrhizal Genomics Consortium"/>
            <person name="Kohler A."/>
            <person name="Kuo A."/>
            <person name="Nagy L.G."/>
            <person name="Floudas D."/>
            <person name="Copeland A."/>
            <person name="Barry K.W."/>
            <person name="Cichocki N."/>
            <person name="Veneault-Fourrey C."/>
            <person name="LaButti K."/>
            <person name="Lindquist E.A."/>
            <person name="Lipzen A."/>
            <person name="Lundell T."/>
            <person name="Morin E."/>
            <person name="Murat C."/>
            <person name="Riley R."/>
            <person name="Ohm R."/>
            <person name="Sun H."/>
            <person name="Tunlid A."/>
            <person name="Henrissat B."/>
            <person name="Grigoriev I.V."/>
            <person name="Hibbett D.S."/>
            <person name="Martin F."/>
        </authorList>
    </citation>
    <scope>NUCLEOTIDE SEQUENCE [LARGE SCALE GENOMIC DNA]</scope>
    <source>
        <strain evidence="2">Ve08.2h10</strain>
    </source>
</reference>
<sequence length="106" mass="11808">MQAQKRPVDLLQIWHKLDFITAGLNEPCGSADSPPSPNIISGLIHLTLARLSVILNLVVTEHVFSQFGIILIHSHLHNYLSSEKVHKQALVYSDTIAQYSSICHVK</sequence>
<organism evidence="1 2">
    <name type="scientific">Paxillus rubicundulus Ve08.2h10</name>
    <dbReference type="NCBI Taxonomy" id="930991"/>
    <lineage>
        <taxon>Eukaryota</taxon>
        <taxon>Fungi</taxon>
        <taxon>Dikarya</taxon>
        <taxon>Basidiomycota</taxon>
        <taxon>Agaricomycotina</taxon>
        <taxon>Agaricomycetes</taxon>
        <taxon>Agaricomycetidae</taxon>
        <taxon>Boletales</taxon>
        <taxon>Paxilineae</taxon>
        <taxon>Paxillaceae</taxon>
        <taxon>Paxillus</taxon>
    </lineage>
</organism>